<gene>
    <name evidence="3" type="ORF">AYP45_00695</name>
</gene>
<proteinExistence type="predicted"/>
<reference evidence="3 4" key="1">
    <citation type="journal article" date="2017" name="Water Res.">
        <title>Discovery and metagenomic analysis of an anammox bacterial enrichment related to Candidatus "Brocadia caroliniensis" in a full-scale glycerol-fed nitritation-denitritation separate centrate treatment process.</title>
        <authorList>
            <person name="Park H."/>
            <person name="Brotto A.C."/>
            <person name="van Loosdrecht M.C."/>
            <person name="Chandran K."/>
        </authorList>
    </citation>
    <scope>NUCLEOTIDE SEQUENCE [LARGE SCALE GENOMIC DNA]</scope>
    <source>
        <strain evidence="3">26THWARD</strain>
    </source>
</reference>
<dbReference type="Proteomes" id="UP000189681">
    <property type="component" value="Unassembled WGS sequence"/>
</dbReference>
<accession>A0A1V4AXK2</accession>
<dbReference type="EMBL" id="AYTS01000008">
    <property type="protein sequence ID" value="OOP57873.1"/>
    <property type="molecule type" value="Genomic_DNA"/>
</dbReference>
<dbReference type="STRING" id="1004156.AYP45_00695"/>
<keyword evidence="1" id="KW-0812">Transmembrane</keyword>
<protein>
    <recommendedName>
        <fullName evidence="2">SGNH hydrolase-type esterase domain-containing protein</fullName>
    </recommendedName>
</protein>
<sequence length="366" mass="41288">MENNNAMWNLINVVGIFTAALVAGKFHRKKIFVSRLIYVSLLVLSVAICCVALEGISYLVLKVGDEGYYNQDFKNSIGLRDPREPLQLQGKQVILAIGDSFTYGLGVRYQSSYPSQLEAMLRSTYSDVAVVNAGVPGIDTKMALDLLKRIYSKYEPSIVVLGFTSGDVLQNQLAIDDSGDGITSSDANFVDTIRQSEKRYPKLFLMRTYLRQKTATFALMEYLYKNYMIKYLPPSAAAKNLGMGTQFQNTEHVLDEMCKFISNKNKTKLVILNIVPLVRFDAYPYKTLDKRLEEYAQSRNIHNINPLECFSKHSSSDLWVSIRDGHYNAEGNRVLSEAVSAYLIKHNLLADDHPGEEVPRIDEGFE</sequence>
<dbReference type="InterPro" id="IPR013830">
    <property type="entry name" value="SGNH_hydro"/>
</dbReference>
<evidence type="ECO:0000259" key="2">
    <source>
        <dbReference type="Pfam" id="PF13472"/>
    </source>
</evidence>
<evidence type="ECO:0000256" key="1">
    <source>
        <dbReference type="SAM" id="Phobius"/>
    </source>
</evidence>
<keyword evidence="1" id="KW-0472">Membrane</keyword>
<evidence type="ECO:0000313" key="3">
    <source>
        <dbReference type="EMBL" id="OOP57873.1"/>
    </source>
</evidence>
<evidence type="ECO:0000313" key="4">
    <source>
        <dbReference type="Proteomes" id="UP000189681"/>
    </source>
</evidence>
<feature type="transmembrane region" description="Helical" evidence="1">
    <location>
        <begin position="6"/>
        <end position="24"/>
    </location>
</feature>
<name>A0A1V4AXK2_9BACT</name>
<dbReference type="GO" id="GO:0016788">
    <property type="term" value="F:hydrolase activity, acting on ester bonds"/>
    <property type="evidence" value="ECO:0007669"/>
    <property type="project" value="UniProtKB-ARBA"/>
</dbReference>
<feature type="transmembrane region" description="Helical" evidence="1">
    <location>
        <begin position="36"/>
        <end position="61"/>
    </location>
</feature>
<keyword evidence="1" id="KW-1133">Transmembrane helix</keyword>
<dbReference type="InterPro" id="IPR036514">
    <property type="entry name" value="SGNH_hydro_sf"/>
</dbReference>
<feature type="domain" description="SGNH hydrolase-type esterase" evidence="2">
    <location>
        <begin position="96"/>
        <end position="333"/>
    </location>
</feature>
<dbReference type="Pfam" id="PF13472">
    <property type="entry name" value="Lipase_GDSL_2"/>
    <property type="match status" value="1"/>
</dbReference>
<comment type="caution">
    <text evidence="3">The sequence shown here is derived from an EMBL/GenBank/DDBJ whole genome shotgun (WGS) entry which is preliminary data.</text>
</comment>
<dbReference type="Gene3D" id="3.40.50.1110">
    <property type="entry name" value="SGNH hydrolase"/>
    <property type="match status" value="1"/>
</dbReference>
<dbReference type="SUPFAM" id="SSF52266">
    <property type="entry name" value="SGNH hydrolase"/>
    <property type="match status" value="1"/>
</dbReference>
<dbReference type="AlphaFoldDB" id="A0A1V4AXK2"/>
<organism evidence="3 4">
    <name type="scientific">Candidatus Brocadia carolinensis</name>
    <dbReference type="NCBI Taxonomy" id="1004156"/>
    <lineage>
        <taxon>Bacteria</taxon>
        <taxon>Pseudomonadati</taxon>
        <taxon>Planctomycetota</taxon>
        <taxon>Candidatus Brocadiia</taxon>
        <taxon>Candidatus Brocadiales</taxon>
        <taxon>Candidatus Brocadiaceae</taxon>
        <taxon>Candidatus Brocadia</taxon>
    </lineage>
</organism>